<keyword evidence="3 5" id="KW-0456">Lyase</keyword>
<name>A0AAU9E9Y2_9BACT</name>
<dbReference type="SUPFAM" id="SSF51569">
    <property type="entry name" value="Aldolase"/>
    <property type="match status" value="1"/>
</dbReference>
<dbReference type="InterPro" id="IPR043594">
    <property type="entry name" value="HMGL"/>
</dbReference>
<evidence type="ECO:0000313" key="6">
    <source>
        <dbReference type="Proteomes" id="UP001366166"/>
    </source>
</evidence>
<keyword evidence="6" id="KW-1185">Reference proteome</keyword>
<keyword evidence="2" id="KW-0479">Metal-binding</keyword>
<evidence type="ECO:0000256" key="1">
    <source>
        <dbReference type="ARBA" id="ARBA00009405"/>
    </source>
</evidence>
<dbReference type="Pfam" id="PF00682">
    <property type="entry name" value="HMGL-like"/>
    <property type="match status" value="1"/>
</dbReference>
<dbReference type="EMBL" id="AP028679">
    <property type="protein sequence ID" value="BEQ13923.1"/>
    <property type="molecule type" value="Genomic_DNA"/>
</dbReference>
<dbReference type="PANTHER" id="PTHR42738">
    <property type="entry name" value="HYDROXYMETHYLGLUTARYL-COA LYASE"/>
    <property type="match status" value="1"/>
</dbReference>
<dbReference type="Proteomes" id="UP001366166">
    <property type="component" value="Chromosome"/>
</dbReference>
<dbReference type="GO" id="GO:0046951">
    <property type="term" value="P:ketone body biosynthetic process"/>
    <property type="evidence" value="ECO:0007669"/>
    <property type="project" value="TreeGrafter"/>
</dbReference>
<gene>
    <name evidence="5" type="ORF">FAK_09890</name>
</gene>
<dbReference type="GO" id="GO:0006552">
    <property type="term" value="P:L-leucine catabolic process"/>
    <property type="evidence" value="ECO:0007669"/>
    <property type="project" value="TreeGrafter"/>
</dbReference>
<proteinExistence type="inferred from homology"/>
<dbReference type="AlphaFoldDB" id="A0AAU9E9Y2"/>
<dbReference type="GO" id="GO:0004419">
    <property type="term" value="F:hydroxymethylglutaryl-CoA lyase activity"/>
    <property type="evidence" value="ECO:0007669"/>
    <property type="project" value="TreeGrafter"/>
</dbReference>
<evidence type="ECO:0000259" key="4">
    <source>
        <dbReference type="PROSITE" id="PS50991"/>
    </source>
</evidence>
<dbReference type="PROSITE" id="PS50991">
    <property type="entry name" value="PYR_CT"/>
    <property type="match status" value="1"/>
</dbReference>
<reference evidence="6" key="1">
    <citation type="journal article" date="2023" name="Arch. Microbiol.">
        <title>Desulfoferula mesophilus gen. nov. sp. nov., a mesophilic sulfate-reducing bacterium isolated from a brackish lake sediment.</title>
        <authorList>
            <person name="Watanabe T."/>
            <person name="Yabe T."/>
            <person name="Tsuji J.M."/>
            <person name="Fukui M."/>
        </authorList>
    </citation>
    <scope>NUCLEOTIDE SEQUENCE [LARGE SCALE GENOMIC DNA]</scope>
    <source>
        <strain evidence="6">12FAK</strain>
    </source>
</reference>
<protein>
    <submittedName>
        <fullName evidence="5">Hydroxymethylglutaryl-CoA lyase</fullName>
    </submittedName>
</protein>
<evidence type="ECO:0000313" key="5">
    <source>
        <dbReference type="EMBL" id="BEQ13923.1"/>
    </source>
</evidence>
<feature type="domain" description="Pyruvate carboxyltransferase" evidence="4">
    <location>
        <begin position="1"/>
        <end position="269"/>
    </location>
</feature>
<evidence type="ECO:0000256" key="3">
    <source>
        <dbReference type="ARBA" id="ARBA00023239"/>
    </source>
</evidence>
<dbReference type="Gene3D" id="3.20.20.70">
    <property type="entry name" value="Aldolase class I"/>
    <property type="match status" value="1"/>
</dbReference>
<dbReference type="InterPro" id="IPR013785">
    <property type="entry name" value="Aldolase_TIM"/>
</dbReference>
<comment type="similarity">
    <text evidence="1">Belongs to the HMG-CoA lyase family.</text>
</comment>
<evidence type="ECO:0000256" key="2">
    <source>
        <dbReference type="ARBA" id="ARBA00022723"/>
    </source>
</evidence>
<dbReference type="PANTHER" id="PTHR42738:SF7">
    <property type="entry name" value="HYDROXYMETHYLGLUTARYL-COA LYASE"/>
    <property type="match status" value="1"/>
</dbReference>
<dbReference type="KEGG" id="dmp:FAK_09890"/>
<dbReference type="GO" id="GO:0046872">
    <property type="term" value="F:metal ion binding"/>
    <property type="evidence" value="ECO:0007669"/>
    <property type="project" value="UniProtKB-KW"/>
</dbReference>
<sequence>MELEDQTLREAFQIQTRPVAPSERLRVLEALLEAGVRRFQLGSLVRADRMPQMAHIEQLFTDVRHMPGLEIWAMVFNFRGLQRAMDCGITHVALSASLSPIHSQRNLRCSVEHGMARCRDMAAEALAQGLTVRMGLQCAFGGPMLTPPEAGHIFQWLLPFYQMGVQRLALADTAGRATPAGIEAKLEYLREALPGAQIGLHLHGDQERLAGNLEAAWSGGAAWLDATLMGRGGCPFLAGRPPANLPLSQAVEFLAGKGVDVDLELAGLAKAEALLSTILSNEKVIVGY</sequence>
<dbReference type="InterPro" id="IPR000891">
    <property type="entry name" value="PYR_CT"/>
</dbReference>
<accession>A0AAU9E9Y2</accession>
<organism evidence="5 6">
    <name type="scientific">Desulfoferula mesophila</name>
    <dbReference type="NCBI Taxonomy" id="3058419"/>
    <lineage>
        <taxon>Bacteria</taxon>
        <taxon>Pseudomonadati</taxon>
        <taxon>Thermodesulfobacteriota</taxon>
        <taxon>Desulfarculia</taxon>
        <taxon>Desulfarculales</taxon>
        <taxon>Desulfarculaceae</taxon>
        <taxon>Desulfoferula</taxon>
    </lineage>
</organism>